<feature type="region of interest" description="Disordered" evidence="1">
    <location>
        <begin position="200"/>
        <end position="239"/>
    </location>
</feature>
<keyword evidence="4" id="KW-1185">Reference proteome</keyword>
<name>A0AAV1ID17_9CHLO</name>
<proteinExistence type="predicted"/>
<evidence type="ECO:0000313" key="4">
    <source>
        <dbReference type="Proteomes" id="UP001314263"/>
    </source>
</evidence>
<keyword evidence="2" id="KW-0732">Signal</keyword>
<dbReference type="EMBL" id="CAUYUE010000010">
    <property type="protein sequence ID" value="CAK0784122.1"/>
    <property type="molecule type" value="Genomic_DNA"/>
</dbReference>
<feature type="compositionally biased region" description="Low complexity" evidence="1">
    <location>
        <begin position="89"/>
        <end position="100"/>
    </location>
</feature>
<feature type="compositionally biased region" description="Basic and acidic residues" evidence="1">
    <location>
        <begin position="39"/>
        <end position="49"/>
    </location>
</feature>
<reference evidence="3 4" key="1">
    <citation type="submission" date="2023-10" db="EMBL/GenBank/DDBJ databases">
        <authorList>
            <person name="Maclean D."/>
            <person name="Macfadyen A."/>
        </authorList>
    </citation>
    <scope>NUCLEOTIDE SEQUENCE [LARGE SCALE GENOMIC DNA]</scope>
</reference>
<evidence type="ECO:0000256" key="2">
    <source>
        <dbReference type="SAM" id="SignalP"/>
    </source>
</evidence>
<feature type="region of interest" description="Disordered" evidence="1">
    <location>
        <begin position="39"/>
        <end position="76"/>
    </location>
</feature>
<evidence type="ECO:0000256" key="1">
    <source>
        <dbReference type="SAM" id="MobiDB-lite"/>
    </source>
</evidence>
<accession>A0AAV1ID17</accession>
<organism evidence="3 4">
    <name type="scientific">Coccomyxa viridis</name>
    <dbReference type="NCBI Taxonomy" id="1274662"/>
    <lineage>
        <taxon>Eukaryota</taxon>
        <taxon>Viridiplantae</taxon>
        <taxon>Chlorophyta</taxon>
        <taxon>core chlorophytes</taxon>
        <taxon>Trebouxiophyceae</taxon>
        <taxon>Trebouxiophyceae incertae sedis</taxon>
        <taxon>Coccomyxaceae</taxon>
        <taxon>Coccomyxa</taxon>
    </lineage>
</organism>
<evidence type="ECO:0000313" key="3">
    <source>
        <dbReference type="EMBL" id="CAK0784122.1"/>
    </source>
</evidence>
<feature type="region of interest" description="Disordered" evidence="1">
    <location>
        <begin position="89"/>
        <end position="169"/>
    </location>
</feature>
<feature type="signal peptide" evidence="2">
    <location>
        <begin position="1"/>
        <end position="22"/>
    </location>
</feature>
<feature type="compositionally biased region" description="Polar residues" evidence="1">
    <location>
        <begin position="101"/>
        <end position="113"/>
    </location>
</feature>
<sequence length="239" mass="24161">MKDVSRFLMCLLALQTYAGVDARFLLDLRGIPMHGRHLKLDTKGADPKGSDTLGADHAGSGSSSAASGQPYASEAPEVTVATAPAYAETTKTGSEGTTTEPQSEPKTLQSEAQSHGDAPLSAPAGESAPAVPTLESQLRRRLSEDTVGSETKGMDTRGADPAGEGALEPYAHAVFKQPVAAPVSAQTSAGGPIPLSTILFSQVPRPGKPTLAAAPTTAPGGEAAPSSGSSAVATESSQR</sequence>
<feature type="compositionally biased region" description="Low complexity" evidence="1">
    <location>
        <begin position="58"/>
        <end position="68"/>
    </location>
</feature>
<protein>
    <submittedName>
        <fullName evidence="3">Uncharacterized protein</fullName>
    </submittedName>
</protein>
<feature type="chain" id="PRO_5043863934" evidence="2">
    <location>
        <begin position="23"/>
        <end position="239"/>
    </location>
</feature>
<feature type="compositionally biased region" description="Low complexity" evidence="1">
    <location>
        <begin position="208"/>
        <end position="239"/>
    </location>
</feature>
<dbReference type="AlphaFoldDB" id="A0AAV1ID17"/>
<dbReference type="Proteomes" id="UP001314263">
    <property type="component" value="Unassembled WGS sequence"/>
</dbReference>
<comment type="caution">
    <text evidence="3">The sequence shown here is derived from an EMBL/GenBank/DDBJ whole genome shotgun (WGS) entry which is preliminary data.</text>
</comment>
<gene>
    <name evidence="3" type="ORF">CVIRNUC_007325</name>
</gene>